<keyword evidence="6" id="KW-0812">Transmembrane</keyword>
<dbReference type="EMBL" id="AMRV01000007">
    <property type="protein sequence ID" value="EMD82511.1"/>
    <property type="molecule type" value="Genomic_DNA"/>
</dbReference>
<keyword evidence="6" id="KW-0472">Membrane</keyword>
<dbReference type="SUPFAM" id="SSF52833">
    <property type="entry name" value="Thioredoxin-like"/>
    <property type="match status" value="1"/>
</dbReference>
<dbReference type="InterPro" id="IPR004799">
    <property type="entry name" value="Periplasmic_diS_OxRdtase_DsbE"/>
</dbReference>
<keyword evidence="4" id="KW-1015">Disulfide bond</keyword>
<evidence type="ECO:0000313" key="8">
    <source>
        <dbReference type="EMBL" id="EMD82511.1"/>
    </source>
</evidence>
<keyword evidence="5" id="KW-0676">Redox-active center</keyword>
<dbReference type="Gene3D" id="3.40.30.10">
    <property type="entry name" value="Glutaredoxin"/>
    <property type="match status" value="1"/>
</dbReference>
<evidence type="ECO:0000256" key="6">
    <source>
        <dbReference type="SAM" id="Phobius"/>
    </source>
</evidence>
<comment type="similarity">
    <text evidence="2">Belongs to the thioredoxin family. DsbE subfamily.</text>
</comment>
<keyword evidence="3" id="KW-0201">Cytochrome c-type biogenesis</keyword>
<comment type="caution">
    <text evidence="8">The sequence shown here is derived from an EMBL/GenBank/DDBJ whole genome shotgun (WGS) entry which is preliminary data.</text>
</comment>
<evidence type="ECO:0000256" key="2">
    <source>
        <dbReference type="ARBA" id="ARBA00007758"/>
    </source>
</evidence>
<sequence length="178" mass="19493">MTITKRLSIIVPLALFIAFVVVALVGLETPQNAPIESQVIGQPLPDFELEGLNADNPGLAASDLRRGGPVLVNLFGSWCVPCRLEAPQLAQLAEGGAVVHAIAIRDERRDVERFLTENGDPFARIGLDPRGRMQIELGASGVPETFLIDGNGVIRRQWIGQIRDEQVPEILAELERWK</sequence>
<feature type="transmembrane region" description="Helical" evidence="6">
    <location>
        <begin position="7"/>
        <end position="27"/>
    </location>
</feature>
<reference evidence="8 9" key="1">
    <citation type="journal article" date="2013" name="Genome Announc.">
        <title>Draft Genome Sequence of Strain JLT2015T, Belonging to the Family Sphingomonadaceae of the Alphaproteobacteria.</title>
        <authorList>
            <person name="Tang K."/>
            <person name="Liu K."/>
            <person name="Li S."/>
            <person name="Jiao N."/>
        </authorList>
    </citation>
    <scope>NUCLEOTIDE SEQUENCE [LARGE SCALE GENOMIC DNA]</scope>
    <source>
        <strain evidence="8 9">JLT2015</strain>
    </source>
</reference>
<evidence type="ECO:0000259" key="7">
    <source>
        <dbReference type="PROSITE" id="PS51352"/>
    </source>
</evidence>
<name>M2TLG0_9SPHN</name>
<dbReference type="PANTHER" id="PTHR42852">
    <property type="entry name" value="THIOL:DISULFIDE INTERCHANGE PROTEIN DSBE"/>
    <property type="match status" value="1"/>
</dbReference>
<gene>
    <name evidence="8" type="ORF">C725_2232</name>
</gene>
<dbReference type="PANTHER" id="PTHR42852:SF6">
    <property type="entry name" value="THIOL:DISULFIDE INTERCHANGE PROTEIN DSBE"/>
    <property type="match status" value="1"/>
</dbReference>
<dbReference type="PROSITE" id="PS00194">
    <property type="entry name" value="THIOREDOXIN_1"/>
    <property type="match status" value="1"/>
</dbReference>
<keyword evidence="9" id="KW-1185">Reference proteome</keyword>
<dbReference type="InterPro" id="IPR017937">
    <property type="entry name" value="Thioredoxin_CS"/>
</dbReference>
<dbReference type="InterPro" id="IPR013766">
    <property type="entry name" value="Thioredoxin_domain"/>
</dbReference>
<evidence type="ECO:0000256" key="5">
    <source>
        <dbReference type="ARBA" id="ARBA00023284"/>
    </source>
</evidence>
<evidence type="ECO:0000256" key="3">
    <source>
        <dbReference type="ARBA" id="ARBA00022748"/>
    </source>
</evidence>
<dbReference type="InterPro" id="IPR013740">
    <property type="entry name" value="Redoxin"/>
</dbReference>
<dbReference type="AlphaFoldDB" id="M2TLG0"/>
<dbReference type="InterPro" id="IPR050553">
    <property type="entry name" value="Thioredoxin_ResA/DsbE_sf"/>
</dbReference>
<evidence type="ECO:0000256" key="1">
    <source>
        <dbReference type="ARBA" id="ARBA00004196"/>
    </source>
</evidence>
<accession>M2TLG0</accession>
<dbReference type="PATRIC" id="fig|1234595.3.peg.2235"/>
<dbReference type="GO" id="GO:0015036">
    <property type="term" value="F:disulfide oxidoreductase activity"/>
    <property type="evidence" value="ECO:0007669"/>
    <property type="project" value="InterPro"/>
</dbReference>
<comment type="subcellular location">
    <subcellularLocation>
        <location evidence="1">Cell envelope</location>
    </subcellularLocation>
</comment>
<dbReference type="GO" id="GO:0030288">
    <property type="term" value="C:outer membrane-bounded periplasmic space"/>
    <property type="evidence" value="ECO:0007669"/>
    <property type="project" value="InterPro"/>
</dbReference>
<dbReference type="Proteomes" id="UP000011717">
    <property type="component" value="Unassembled WGS sequence"/>
</dbReference>
<feature type="domain" description="Thioredoxin" evidence="7">
    <location>
        <begin position="38"/>
        <end position="176"/>
    </location>
</feature>
<dbReference type="InterPro" id="IPR036249">
    <property type="entry name" value="Thioredoxin-like_sf"/>
</dbReference>
<dbReference type="NCBIfam" id="TIGR00385">
    <property type="entry name" value="dsbE"/>
    <property type="match status" value="1"/>
</dbReference>
<dbReference type="RefSeq" id="WP_008602853.1">
    <property type="nucleotide sequence ID" value="NZ_AMRV01000007.1"/>
</dbReference>
<evidence type="ECO:0000313" key="9">
    <source>
        <dbReference type="Proteomes" id="UP000011717"/>
    </source>
</evidence>
<dbReference type="OrthoDB" id="9799347at2"/>
<organism evidence="8 9">
    <name type="scientific">Pacificimonas flava</name>
    <dbReference type="NCBI Taxonomy" id="1234595"/>
    <lineage>
        <taxon>Bacteria</taxon>
        <taxon>Pseudomonadati</taxon>
        <taxon>Pseudomonadota</taxon>
        <taxon>Alphaproteobacteria</taxon>
        <taxon>Sphingomonadales</taxon>
        <taxon>Sphingosinicellaceae</taxon>
        <taxon>Pacificimonas</taxon>
    </lineage>
</organism>
<dbReference type="Pfam" id="PF08534">
    <property type="entry name" value="Redoxin"/>
    <property type="match status" value="1"/>
</dbReference>
<dbReference type="PROSITE" id="PS51352">
    <property type="entry name" value="THIOREDOXIN_2"/>
    <property type="match status" value="1"/>
</dbReference>
<proteinExistence type="inferred from homology"/>
<evidence type="ECO:0000256" key="4">
    <source>
        <dbReference type="ARBA" id="ARBA00023157"/>
    </source>
</evidence>
<dbReference type="GO" id="GO:0017004">
    <property type="term" value="P:cytochrome complex assembly"/>
    <property type="evidence" value="ECO:0007669"/>
    <property type="project" value="UniProtKB-KW"/>
</dbReference>
<protein>
    <submittedName>
        <fullName evidence="8">Cytochrome c-type biogenesis protein CcmG/DsbE</fullName>
    </submittedName>
</protein>
<keyword evidence="6" id="KW-1133">Transmembrane helix</keyword>